<reference evidence="1 2" key="1">
    <citation type="submission" date="2021-01" db="EMBL/GenBank/DDBJ databases">
        <title>Genome sequence of Shewanella schlegeliana JCM 11561.</title>
        <authorList>
            <person name="Zhang H."/>
            <person name="Li C."/>
        </authorList>
    </citation>
    <scope>NUCLEOTIDE SEQUENCE [LARGE SCALE GENOMIC DNA]</scope>
    <source>
        <strain evidence="1 2">JCM 11561</strain>
    </source>
</reference>
<keyword evidence="2" id="KW-1185">Reference proteome</keyword>
<proteinExistence type="predicted"/>
<organism evidence="1 2">
    <name type="scientific">Shewanella schlegeliana</name>
    <dbReference type="NCBI Taxonomy" id="190308"/>
    <lineage>
        <taxon>Bacteria</taxon>
        <taxon>Pseudomonadati</taxon>
        <taxon>Pseudomonadota</taxon>
        <taxon>Gammaproteobacteria</taxon>
        <taxon>Alteromonadales</taxon>
        <taxon>Shewanellaceae</taxon>
        <taxon>Shewanella</taxon>
    </lineage>
</organism>
<comment type="caution">
    <text evidence="1">The sequence shown here is derived from an EMBL/GenBank/DDBJ whole genome shotgun (WGS) entry which is preliminary data.</text>
</comment>
<protein>
    <submittedName>
        <fullName evidence="1">Uncharacterized protein</fullName>
    </submittedName>
</protein>
<name>A0ABS1SVN3_9GAMM</name>
<accession>A0ABS1SVN3</accession>
<evidence type="ECO:0000313" key="1">
    <source>
        <dbReference type="EMBL" id="MBL4912598.1"/>
    </source>
</evidence>
<dbReference type="EMBL" id="JAESVD010000003">
    <property type="protein sequence ID" value="MBL4912598.1"/>
    <property type="molecule type" value="Genomic_DNA"/>
</dbReference>
<sequence>MRTLGLRVSPTEVTFCIFDSDENRIINVEEVCIPNALETPEKLKYVRATLLDILREFKVEKAGIRLSEPTARQVSIERVQIEGVIQETFASSTLKAHYQGAITTIASKLQITKTKVKSLIKNEEDYAEVNDWGAFSDKEREAILVAKGAVNV</sequence>
<dbReference type="RefSeq" id="WP_202720843.1">
    <property type="nucleotide sequence ID" value="NZ_BPEX01000017.1"/>
</dbReference>
<dbReference type="Proteomes" id="UP000604898">
    <property type="component" value="Unassembled WGS sequence"/>
</dbReference>
<evidence type="ECO:0000313" key="2">
    <source>
        <dbReference type="Proteomes" id="UP000604898"/>
    </source>
</evidence>
<gene>
    <name evidence="1" type="ORF">JMA39_05520</name>
</gene>